<feature type="compositionally biased region" description="Basic and acidic residues" evidence="1">
    <location>
        <begin position="90"/>
        <end position="108"/>
    </location>
</feature>
<evidence type="ECO:0000313" key="3">
    <source>
        <dbReference type="Proteomes" id="UP001177023"/>
    </source>
</evidence>
<feature type="compositionally biased region" description="Basic residues" evidence="1">
    <location>
        <begin position="34"/>
        <end position="44"/>
    </location>
</feature>
<protein>
    <submittedName>
        <fullName evidence="2">Uncharacterized protein</fullName>
    </submittedName>
</protein>
<sequence>MLDLKELRVNANPSHECTSWGAGKGGSSPPFASRKSRQQAKYQKKLARDLRLDFLEANGGELPPFPAPHEVEHAVEWDFTSDPSQTRPPFGDEKGEGEGEKKEERQEPFVHTPAAPVATGPADFPEPPPAAVLPPDAREVDGQAAAAPGHATTRLVAAGPVFWNIKQNFLTVKIRIYISLFE</sequence>
<dbReference type="AlphaFoldDB" id="A0AA36DCX9"/>
<organism evidence="2 3">
    <name type="scientific">Mesorhabditis spiculigera</name>
    <dbReference type="NCBI Taxonomy" id="96644"/>
    <lineage>
        <taxon>Eukaryota</taxon>
        <taxon>Metazoa</taxon>
        <taxon>Ecdysozoa</taxon>
        <taxon>Nematoda</taxon>
        <taxon>Chromadorea</taxon>
        <taxon>Rhabditida</taxon>
        <taxon>Rhabditina</taxon>
        <taxon>Rhabditomorpha</taxon>
        <taxon>Rhabditoidea</taxon>
        <taxon>Rhabditidae</taxon>
        <taxon>Mesorhabditinae</taxon>
        <taxon>Mesorhabditis</taxon>
    </lineage>
</organism>
<keyword evidence="3" id="KW-1185">Reference proteome</keyword>
<feature type="non-terminal residue" evidence="2">
    <location>
        <position position="1"/>
    </location>
</feature>
<gene>
    <name evidence="2" type="ORF">MSPICULIGERA_LOCUS23482</name>
</gene>
<dbReference type="Proteomes" id="UP001177023">
    <property type="component" value="Unassembled WGS sequence"/>
</dbReference>
<evidence type="ECO:0000256" key="1">
    <source>
        <dbReference type="SAM" id="MobiDB-lite"/>
    </source>
</evidence>
<feature type="region of interest" description="Disordered" evidence="1">
    <location>
        <begin position="1"/>
        <end position="44"/>
    </location>
</feature>
<dbReference type="EMBL" id="CATQJA010002706">
    <property type="protein sequence ID" value="CAJ0585459.1"/>
    <property type="molecule type" value="Genomic_DNA"/>
</dbReference>
<reference evidence="2" key="1">
    <citation type="submission" date="2023-06" db="EMBL/GenBank/DDBJ databases">
        <authorList>
            <person name="Delattre M."/>
        </authorList>
    </citation>
    <scope>NUCLEOTIDE SEQUENCE</scope>
    <source>
        <strain evidence="2">AF72</strain>
    </source>
</reference>
<feature type="region of interest" description="Disordered" evidence="1">
    <location>
        <begin position="57"/>
        <end position="144"/>
    </location>
</feature>
<evidence type="ECO:0000313" key="2">
    <source>
        <dbReference type="EMBL" id="CAJ0585459.1"/>
    </source>
</evidence>
<accession>A0AA36DCX9</accession>
<proteinExistence type="predicted"/>
<name>A0AA36DCX9_9BILA</name>
<comment type="caution">
    <text evidence="2">The sequence shown here is derived from an EMBL/GenBank/DDBJ whole genome shotgun (WGS) entry which is preliminary data.</text>
</comment>